<evidence type="ECO:0000313" key="3">
    <source>
        <dbReference type="Proteomes" id="UP001500731"/>
    </source>
</evidence>
<feature type="compositionally biased region" description="Gly residues" evidence="1">
    <location>
        <begin position="10"/>
        <end position="21"/>
    </location>
</feature>
<gene>
    <name evidence="2" type="ORF">GCM10023171_06230</name>
</gene>
<name>A0ABP8P485_9MICO</name>
<sequence length="76" mass="7865">MPAAAQAEGSGHGDPAGGIGVGEQAHAPMVEPEGGREPCVHPAENYVHPLYYLRGKAYTVGVESFPIDPEADDVPP</sequence>
<dbReference type="Proteomes" id="UP001500731">
    <property type="component" value="Unassembled WGS sequence"/>
</dbReference>
<organism evidence="2 3">
    <name type="scientific">Microbacterium panaciterrae</name>
    <dbReference type="NCBI Taxonomy" id="985759"/>
    <lineage>
        <taxon>Bacteria</taxon>
        <taxon>Bacillati</taxon>
        <taxon>Actinomycetota</taxon>
        <taxon>Actinomycetes</taxon>
        <taxon>Micrococcales</taxon>
        <taxon>Microbacteriaceae</taxon>
        <taxon>Microbacterium</taxon>
    </lineage>
</organism>
<reference evidence="3" key="1">
    <citation type="journal article" date="2019" name="Int. J. Syst. Evol. Microbiol.">
        <title>The Global Catalogue of Microorganisms (GCM) 10K type strain sequencing project: providing services to taxonomists for standard genome sequencing and annotation.</title>
        <authorList>
            <consortium name="The Broad Institute Genomics Platform"/>
            <consortium name="The Broad Institute Genome Sequencing Center for Infectious Disease"/>
            <person name="Wu L."/>
            <person name="Ma J."/>
        </authorList>
    </citation>
    <scope>NUCLEOTIDE SEQUENCE [LARGE SCALE GENOMIC DNA]</scope>
    <source>
        <strain evidence="3">JCM 17839</strain>
    </source>
</reference>
<accession>A0ABP8P485</accession>
<evidence type="ECO:0000256" key="1">
    <source>
        <dbReference type="SAM" id="MobiDB-lite"/>
    </source>
</evidence>
<comment type="caution">
    <text evidence="2">The sequence shown here is derived from an EMBL/GenBank/DDBJ whole genome shotgun (WGS) entry which is preliminary data.</text>
</comment>
<keyword evidence="3" id="KW-1185">Reference proteome</keyword>
<proteinExistence type="predicted"/>
<evidence type="ECO:0000313" key="2">
    <source>
        <dbReference type="EMBL" id="GAA4480030.1"/>
    </source>
</evidence>
<dbReference type="EMBL" id="BAABGP010000004">
    <property type="protein sequence ID" value="GAA4480030.1"/>
    <property type="molecule type" value="Genomic_DNA"/>
</dbReference>
<protein>
    <submittedName>
        <fullName evidence="2">Uncharacterized protein</fullName>
    </submittedName>
</protein>
<feature type="region of interest" description="Disordered" evidence="1">
    <location>
        <begin position="1"/>
        <end position="37"/>
    </location>
</feature>